<protein>
    <submittedName>
        <fullName evidence="1">Uncharacterized protein</fullName>
    </submittedName>
</protein>
<proteinExistence type="predicted"/>
<comment type="caution">
    <text evidence="1">The sequence shown here is derived from an EMBL/GenBank/DDBJ whole genome shotgun (WGS) entry which is preliminary data.</text>
</comment>
<dbReference type="Proteomes" id="UP001362999">
    <property type="component" value="Unassembled WGS sequence"/>
</dbReference>
<dbReference type="AlphaFoldDB" id="A0AAW0ASH7"/>
<sequence>MLSTAFAASAAIVALAPSVPPLRRRFCAHRPPRALSTLDDSVPIFRYASPFMSVASLAHPTLAQFGLPLLIAAVVTLYWEPAFNEPSPCCLVVPTSPSDFPDVISSRSLPFPVRKNLSVAPSPSTIALGHFVLSTALSLAVAACFVGSHLSSATSASAAARALAPTDVFASTTPLLKFSVALNHRLHLVLSSSICAVICSSYPFTAVNVASTAAVVALLADCLHLADCSRISRFIIIVVAYFNPIHRFQFRALFLIPQPIKNRF</sequence>
<accession>A0AAW0ASH7</accession>
<evidence type="ECO:0000313" key="2">
    <source>
        <dbReference type="Proteomes" id="UP001362999"/>
    </source>
</evidence>
<dbReference type="EMBL" id="JAWWNJ010000052">
    <property type="protein sequence ID" value="KAK7016008.1"/>
    <property type="molecule type" value="Genomic_DNA"/>
</dbReference>
<keyword evidence="2" id="KW-1185">Reference proteome</keyword>
<reference evidence="1 2" key="1">
    <citation type="journal article" date="2024" name="J Genomics">
        <title>Draft genome sequencing and assembly of Favolaschia claudopus CIRM-BRFM 2984 isolated from oak limbs.</title>
        <authorList>
            <person name="Navarro D."/>
            <person name="Drula E."/>
            <person name="Chaduli D."/>
            <person name="Cazenave R."/>
            <person name="Ahrendt S."/>
            <person name="Wang J."/>
            <person name="Lipzen A."/>
            <person name="Daum C."/>
            <person name="Barry K."/>
            <person name="Grigoriev I.V."/>
            <person name="Favel A."/>
            <person name="Rosso M.N."/>
            <person name="Martin F."/>
        </authorList>
    </citation>
    <scope>NUCLEOTIDE SEQUENCE [LARGE SCALE GENOMIC DNA]</scope>
    <source>
        <strain evidence="1 2">CIRM-BRFM 2984</strain>
    </source>
</reference>
<name>A0AAW0ASH7_9AGAR</name>
<organism evidence="1 2">
    <name type="scientific">Favolaschia claudopus</name>
    <dbReference type="NCBI Taxonomy" id="2862362"/>
    <lineage>
        <taxon>Eukaryota</taxon>
        <taxon>Fungi</taxon>
        <taxon>Dikarya</taxon>
        <taxon>Basidiomycota</taxon>
        <taxon>Agaricomycotina</taxon>
        <taxon>Agaricomycetes</taxon>
        <taxon>Agaricomycetidae</taxon>
        <taxon>Agaricales</taxon>
        <taxon>Marasmiineae</taxon>
        <taxon>Mycenaceae</taxon>
        <taxon>Favolaschia</taxon>
    </lineage>
</organism>
<evidence type="ECO:0000313" key="1">
    <source>
        <dbReference type="EMBL" id="KAK7016008.1"/>
    </source>
</evidence>
<gene>
    <name evidence="1" type="ORF">R3P38DRAFT_3203745</name>
</gene>